<sequence length="352" mass="39314">MKTKTFILLSLLICNLLPAQNVKLDIKPHFLGVRADSLFVSMDISVEIEDMNPKNAVILTPILTGQDRKILLPAIQLNGKQKQKLYVRNQILRKKKNSKESNTAYLVTGIDDEHSRTIAYQTSLPAEQWMNDAALYLRRTIVRPESEQTLKDTLILAPQYAVLPPNVTATDIPAQEISATTMSTNSMPSISPTPVNKKLKYKGSYISPASDDVDIRNQKELNFNLEEAKIMADINPQMLSLRELYTVALSYADNKTKFYQIINISVKLYPVHPVANLNAAAAAIEQGDTKSASKFLSMALHEGLAYKSCRGVYELMTGNTYEGIRILKAAKAEGSEEAAYNLNVFFENNKRP</sequence>
<dbReference type="EMBL" id="CZAI01000001">
    <property type="protein sequence ID" value="CUO67855.1"/>
    <property type="molecule type" value="Genomic_DNA"/>
</dbReference>
<evidence type="ECO:0000313" key="8">
    <source>
        <dbReference type="EMBL" id="UVQ97746.1"/>
    </source>
</evidence>
<keyword evidence="1" id="KW-0732">Signal</keyword>
<dbReference type="Pfam" id="PF12984">
    <property type="entry name" value="DUF3868"/>
    <property type="match status" value="1"/>
</dbReference>
<evidence type="ECO:0000313" key="9">
    <source>
        <dbReference type="Proteomes" id="UP000095657"/>
    </source>
</evidence>
<evidence type="ECO:0000313" key="3">
    <source>
        <dbReference type="EMBL" id="CUO67855.1"/>
    </source>
</evidence>
<reference evidence="8" key="4">
    <citation type="submission" date="2022-08" db="EMBL/GenBank/DDBJ databases">
        <title>Genome Sequencing of Bacteroides fragilis Group Isolates with Nanopore Technology.</title>
        <authorList>
            <person name="Tisza M.J."/>
            <person name="Smith D."/>
            <person name="Dekker J.P."/>
        </authorList>
    </citation>
    <scope>NUCLEOTIDE SEQUENCE</scope>
    <source>
        <strain evidence="8">BFG-474</strain>
    </source>
</reference>
<accession>A0A174H4Y2</accession>
<dbReference type="EMBL" id="QRKD01000014">
    <property type="protein sequence ID" value="RHH88243.1"/>
    <property type="molecule type" value="Genomic_DNA"/>
</dbReference>
<reference evidence="11 12" key="2">
    <citation type="submission" date="2018-08" db="EMBL/GenBank/DDBJ databases">
        <title>A genome reference for cultivated species of the human gut microbiota.</title>
        <authorList>
            <person name="Zou Y."/>
            <person name="Xue W."/>
            <person name="Luo G."/>
        </authorList>
    </citation>
    <scope>NUCLEOTIDE SEQUENCE [LARGE SCALE GENOMIC DNA]</scope>
    <source>
        <strain evidence="7 11">AM16-49B</strain>
        <strain evidence="6 12">OF02-6LB</strain>
    </source>
</reference>
<dbReference type="Proteomes" id="UP000095725">
    <property type="component" value="Unassembled WGS sequence"/>
</dbReference>
<evidence type="ECO:0000313" key="11">
    <source>
        <dbReference type="Proteomes" id="UP000283512"/>
    </source>
</evidence>
<evidence type="ECO:0000313" key="13">
    <source>
        <dbReference type="Proteomes" id="UP000491168"/>
    </source>
</evidence>
<dbReference type="InterPro" id="IPR024480">
    <property type="entry name" value="DUF3868"/>
</dbReference>
<dbReference type="Proteomes" id="UP001060260">
    <property type="component" value="Chromosome"/>
</dbReference>
<proteinExistence type="predicted"/>
<evidence type="ECO:0000313" key="6">
    <source>
        <dbReference type="EMBL" id="RGY25270.1"/>
    </source>
</evidence>
<evidence type="ECO:0000313" key="5">
    <source>
        <dbReference type="EMBL" id="KAA5495846.1"/>
    </source>
</evidence>
<dbReference type="Proteomes" id="UP000284431">
    <property type="component" value="Unassembled WGS sequence"/>
</dbReference>
<evidence type="ECO:0000313" key="12">
    <source>
        <dbReference type="Proteomes" id="UP000284431"/>
    </source>
</evidence>
<dbReference type="RefSeq" id="WP_005682365.1">
    <property type="nucleotide sequence ID" value="NZ_CABMOQ010000018.1"/>
</dbReference>
<reference evidence="9 10" key="1">
    <citation type="submission" date="2015-09" db="EMBL/GenBank/DDBJ databases">
        <authorList>
            <consortium name="Pathogen Informatics"/>
        </authorList>
    </citation>
    <scope>NUCLEOTIDE SEQUENCE [LARGE SCALE GENOMIC DNA]</scope>
    <source>
        <strain evidence="3 9">2789STDY5834880</strain>
        <strain evidence="4 10">2789STDY5834946</strain>
    </source>
</reference>
<dbReference type="EMBL" id="CP103166">
    <property type="protein sequence ID" value="UVQ97746.1"/>
    <property type="molecule type" value="Genomic_DNA"/>
</dbReference>
<feature type="domain" description="DUF3868" evidence="2">
    <location>
        <begin position="2"/>
        <end position="104"/>
    </location>
</feature>
<feature type="chain" id="PRO_5014251456" evidence="1">
    <location>
        <begin position="20"/>
        <end position="352"/>
    </location>
</feature>
<evidence type="ECO:0000313" key="10">
    <source>
        <dbReference type="Proteomes" id="UP000095725"/>
    </source>
</evidence>
<dbReference type="Proteomes" id="UP000283512">
    <property type="component" value="Unassembled WGS sequence"/>
</dbReference>
<dbReference type="EMBL" id="CZBL01000004">
    <property type="protein sequence ID" value="CUP96222.1"/>
    <property type="molecule type" value="Genomic_DNA"/>
</dbReference>
<organism evidence="3 9">
    <name type="scientific">Bacteroides caccae</name>
    <dbReference type="NCBI Taxonomy" id="47678"/>
    <lineage>
        <taxon>Bacteria</taxon>
        <taxon>Pseudomonadati</taxon>
        <taxon>Bacteroidota</taxon>
        <taxon>Bacteroidia</taxon>
        <taxon>Bacteroidales</taxon>
        <taxon>Bacteroidaceae</taxon>
        <taxon>Bacteroides</taxon>
    </lineage>
</organism>
<dbReference type="Proteomes" id="UP000491168">
    <property type="component" value="Unassembled WGS sequence"/>
</dbReference>
<dbReference type="AlphaFoldDB" id="A0A174H4Y2"/>
<dbReference type="Proteomes" id="UP000095657">
    <property type="component" value="Unassembled WGS sequence"/>
</dbReference>
<dbReference type="GeneID" id="75112433"/>
<dbReference type="EMBL" id="QSCS01000016">
    <property type="protein sequence ID" value="RGY25270.1"/>
    <property type="molecule type" value="Genomic_DNA"/>
</dbReference>
<dbReference type="STRING" id="47678.ERS852494_00495"/>
<evidence type="ECO:0000256" key="1">
    <source>
        <dbReference type="SAM" id="SignalP"/>
    </source>
</evidence>
<feature type="signal peptide" evidence="1">
    <location>
        <begin position="1"/>
        <end position="19"/>
    </location>
</feature>
<protein>
    <submittedName>
        <fullName evidence="5">DUF3868 domain-containing protein</fullName>
    </submittedName>
    <submittedName>
        <fullName evidence="3">OmpA family</fullName>
    </submittedName>
</protein>
<name>A0A174H4Y2_9BACE</name>
<evidence type="ECO:0000259" key="2">
    <source>
        <dbReference type="Pfam" id="PF12984"/>
    </source>
</evidence>
<reference evidence="5 13" key="3">
    <citation type="journal article" date="2019" name="Nat. Med.">
        <title>A library of human gut bacterial isolates paired with longitudinal multiomics data enables mechanistic microbiome research.</title>
        <authorList>
            <person name="Poyet M."/>
            <person name="Groussin M."/>
            <person name="Gibbons S.M."/>
            <person name="Avila-Pacheco J."/>
            <person name="Jiang X."/>
            <person name="Kearney S.M."/>
            <person name="Perrotta A.R."/>
            <person name="Berdy B."/>
            <person name="Zhao S."/>
            <person name="Lieberman T.D."/>
            <person name="Swanson P.K."/>
            <person name="Smith M."/>
            <person name="Roesemann S."/>
            <person name="Alexander J.E."/>
            <person name="Rich S.A."/>
            <person name="Livny J."/>
            <person name="Vlamakis H."/>
            <person name="Clish C."/>
            <person name="Bullock K."/>
            <person name="Deik A."/>
            <person name="Scott J."/>
            <person name="Pierce K.A."/>
            <person name="Xavier R.J."/>
            <person name="Alm E.J."/>
        </authorList>
    </citation>
    <scope>NUCLEOTIDE SEQUENCE [LARGE SCALE GENOMIC DNA]</scope>
    <source>
        <strain evidence="5 13">BIOML-A21</strain>
    </source>
</reference>
<dbReference type="EMBL" id="VVYF01000001">
    <property type="protein sequence ID" value="KAA5495846.1"/>
    <property type="molecule type" value="Genomic_DNA"/>
</dbReference>
<evidence type="ECO:0000313" key="4">
    <source>
        <dbReference type="EMBL" id="CUP96222.1"/>
    </source>
</evidence>
<gene>
    <name evidence="7" type="ORF">DW190_14135</name>
    <name evidence="6" type="ORF">DXA49_11295</name>
    <name evidence="3" type="ORF">ERS852494_00495</name>
    <name evidence="4" type="ORF">ERS852558_01441</name>
    <name evidence="5" type="ORF">F2Y35_01040</name>
    <name evidence="8" type="ORF">NXW23_05145</name>
</gene>
<evidence type="ECO:0000313" key="7">
    <source>
        <dbReference type="EMBL" id="RHH88243.1"/>
    </source>
</evidence>